<protein>
    <recommendedName>
        <fullName evidence="8">Porphobilinogen deaminase</fullName>
        <shortName evidence="8">PBG</shortName>
        <ecNumber evidence="8">2.5.1.61</ecNumber>
    </recommendedName>
    <alternativeName>
        <fullName evidence="8">Hydroxymethylbilane synthase</fullName>
        <shortName evidence="8">HMBS</shortName>
    </alternativeName>
    <alternativeName>
        <fullName evidence="8">Pre-uroporphyrinogen synthase</fullName>
    </alternativeName>
</protein>
<dbReference type="SUPFAM" id="SSF53850">
    <property type="entry name" value="Periplasmic binding protein-like II"/>
    <property type="match status" value="1"/>
</dbReference>
<evidence type="ECO:0000256" key="7">
    <source>
        <dbReference type="ARBA" id="ARBA00048169"/>
    </source>
</evidence>
<dbReference type="InterPro" id="IPR022419">
    <property type="entry name" value="Porphobilin_deaminase_cofac_BS"/>
</dbReference>
<comment type="function">
    <text evidence="1 8">Tetrapolymerization of the monopyrrole PBG into the hydroxymethylbilane pre-uroporphyrinogen in several discrete steps.</text>
</comment>
<comment type="similarity">
    <text evidence="3 8">Belongs to the HMBS family.</text>
</comment>
<dbReference type="KEGG" id="thig:FE785_00515"/>
<reference evidence="11 12" key="1">
    <citation type="submission" date="2019-05" db="EMBL/GenBank/DDBJ databases">
        <title>Thiomicrorhabdus sediminis sp. nov, a novel sulfur-oxidizing bacterium isolated from coastal sediment.</title>
        <authorList>
            <person name="Liu X."/>
        </authorList>
    </citation>
    <scope>NUCLEOTIDE SEQUENCE [LARGE SCALE GENOMIC DNA]</scope>
    <source>
        <strain evidence="11 12">G1</strain>
    </source>
</reference>
<dbReference type="HAMAP" id="MF_00260">
    <property type="entry name" value="Porphobil_deam"/>
    <property type="match status" value="1"/>
</dbReference>
<dbReference type="UniPathway" id="UPA00251">
    <property type="reaction ID" value="UER00319"/>
</dbReference>
<organism evidence="11 12">
    <name type="scientific">Thiomicrorhabdus sediminis</name>
    <dbReference type="NCBI Taxonomy" id="2580412"/>
    <lineage>
        <taxon>Bacteria</taxon>
        <taxon>Pseudomonadati</taxon>
        <taxon>Pseudomonadota</taxon>
        <taxon>Gammaproteobacteria</taxon>
        <taxon>Thiotrichales</taxon>
        <taxon>Piscirickettsiaceae</taxon>
        <taxon>Thiomicrorhabdus</taxon>
    </lineage>
</organism>
<keyword evidence="6 8" id="KW-0627">Porphyrin biosynthesis</keyword>
<dbReference type="Pfam" id="PF01379">
    <property type="entry name" value="Porphobil_deam"/>
    <property type="match status" value="1"/>
</dbReference>
<evidence type="ECO:0000256" key="3">
    <source>
        <dbReference type="ARBA" id="ARBA00005638"/>
    </source>
</evidence>
<dbReference type="GO" id="GO:0004418">
    <property type="term" value="F:hydroxymethylbilane synthase activity"/>
    <property type="evidence" value="ECO:0007669"/>
    <property type="project" value="UniProtKB-UniRule"/>
</dbReference>
<dbReference type="GO" id="GO:0005737">
    <property type="term" value="C:cytoplasm"/>
    <property type="evidence" value="ECO:0007669"/>
    <property type="project" value="UniProtKB-UniRule"/>
</dbReference>
<feature type="modified residue" description="S-(dipyrrolylmethanemethyl)cysteine" evidence="8">
    <location>
        <position position="241"/>
    </location>
</feature>
<dbReference type="FunFam" id="3.40.190.10:FF:000004">
    <property type="entry name" value="Porphobilinogen deaminase"/>
    <property type="match status" value="1"/>
</dbReference>
<comment type="pathway">
    <text evidence="2">Porphyrin-containing compound metabolism; protoporphyrin-IX biosynthesis; coproporphyrinogen-III from 5-aminolevulinate: step 2/4.</text>
</comment>
<evidence type="ECO:0000313" key="12">
    <source>
        <dbReference type="Proteomes" id="UP000304864"/>
    </source>
</evidence>
<dbReference type="PRINTS" id="PR00151">
    <property type="entry name" value="PORPHBDMNASE"/>
</dbReference>
<evidence type="ECO:0000259" key="9">
    <source>
        <dbReference type="Pfam" id="PF01379"/>
    </source>
</evidence>
<comment type="miscellaneous">
    <text evidence="8">The porphobilinogen subunits are added to the dipyrromethane group.</text>
</comment>
<dbReference type="Proteomes" id="UP000304864">
    <property type="component" value="Chromosome"/>
</dbReference>
<dbReference type="EMBL" id="CP040602">
    <property type="protein sequence ID" value="QCU89215.1"/>
    <property type="molecule type" value="Genomic_DNA"/>
</dbReference>
<dbReference type="PIRSF" id="PIRSF001438">
    <property type="entry name" value="4pyrrol_synth_OHMeBilane_synth"/>
    <property type="match status" value="1"/>
</dbReference>
<dbReference type="AlphaFoldDB" id="A0A4P9K321"/>
<keyword evidence="12" id="KW-1185">Reference proteome</keyword>
<evidence type="ECO:0000256" key="4">
    <source>
        <dbReference type="ARBA" id="ARBA00011245"/>
    </source>
</evidence>
<accession>A0A4P9K321</accession>
<evidence type="ECO:0000256" key="6">
    <source>
        <dbReference type="ARBA" id="ARBA00023244"/>
    </source>
</evidence>
<dbReference type="Gene3D" id="3.40.190.10">
    <property type="entry name" value="Periplasmic binding protein-like II"/>
    <property type="match status" value="2"/>
</dbReference>
<dbReference type="Pfam" id="PF03900">
    <property type="entry name" value="Porphobil_deamC"/>
    <property type="match status" value="1"/>
</dbReference>
<dbReference type="InterPro" id="IPR036803">
    <property type="entry name" value="Porphobilinogen_deaminase_C_sf"/>
</dbReference>
<evidence type="ECO:0000256" key="2">
    <source>
        <dbReference type="ARBA" id="ARBA00004735"/>
    </source>
</evidence>
<dbReference type="InterPro" id="IPR000860">
    <property type="entry name" value="HemC"/>
</dbReference>
<dbReference type="GO" id="GO:0006782">
    <property type="term" value="P:protoporphyrinogen IX biosynthetic process"/>
    <property type="evidence" value="ECO:0007669"/>
    <property type="project" value="UniProtKB-UniRule"/>
</dbReference>
<dbReference type="InterPro" id="IPR022418">
    <property type="entry name" value="Porphobilinogen_deaminase_C"/>
</dbReference>
<name>A0A4P9K321_9GAMM</name>
<gene>
    <name evidence="8 11" type="primary">hemC</name>
    <name evidence="11" type="ORF">FE785_00515</name>
</gene>
<dbReference type="FunFam" id="3.30.160.40:FF:000002">
    <property type="entry name" value="Porphobilinogen deaminase"/>
    <property type="match status" value="1"/>
</dbReference>
<comment type="subunit">
    <text evidence="4 8">Monomer.</text>
</comment>
<keyword evidence="5 8" id="KW-0808">Transferase</keyword>
<comment type="catalytic activity">
    <reaction evidence="7 8">
        <text>4 porphobilinogen + H2O = hydroxymethylbilane + 4 NH4(+)</text>
        <dbReference type="Rhea" id="RHEA:13185"/>
        <dbReference type="ChEBI" id="CHEBI:15377"/>
        <dbReference type="ChEBI" id="CHEBI:28938"/>
        <dbReference type="ChEBI" id="CHEBI:57845"/>
        <dbReference type="ChEBI" id="CHEBI:58126"/>
        <dbReference type="EC" id="2.5.1.61"/>
    </reaction>
</comment>
<dbReference type="InterPro" id="IPR022417">
    <property type="entry name" value="Porphobilin_deaminase_N"/>
</dbReference>
<feature type="domain" description="Porphobilinogen deaminase N-terminal" evidence="9">
    <location>
        <begin position="5"/>
        <end position="211"/>
    </location>
</feature>
<dbReference type="FunFam" id="3.40.190.10:FF:000005">
    <property type="entry name" value="Porphobilinogen deaminase"/>
    <property type="match status" value="1"/>
</dbReference>
<evidence type="ECO:0000256" key="8">
    <source>
        <dbReference type="HAMAP-Rule" id="MF_00260"/>
    </source>
</evidence>
<proteinExistence type="inferred from homology"/>
<evidence type="ECO:0000313" key="11">
    <source>
        <dbReference type="EMBL" id="QCU89215.1"/>
    </source>
</evidence>
<dbReference type="NCBIfam" id="TIGR00212">
    <property type="entry name" value="hemC"/>
    <property type="match status" value="1"/>
</dbReference>
<evidence type="ECO:0000259" key="10">
    <source>
        <dbReference type="Pfam" id="PF03900"/>
    </source>
</evidence>
<evidence type="ECO:0000256" key="1">
    <source>
        <dbReference type="ARBA" id="ARBA00002869"/>
    </source>
</evidence>
<dbReference type="SUPFAM" id="SSF54782">
    <property type="entry name" value="Porphobilinogen deaminase (hydroxymethylbilane synthase), C-terminal domain"/>
    <property type="match status" value="1"/>
</dbReference>
<evidence type="ECO:0000256" key="5">
    <source>
        <dbReference type="ARBA" id="ARBA00022679"/>
    </source>
</evidence>
<dbReference type="CDD" id="cd13646">
    <property type="entry name" value="PBP2_EcHMBS_like"/>
    <property type="match status" value="1"/>
</dbReference>
<dbReference type="PROSITE" id="PS00533">
    <property type="entry name" value="PORPHOBILINOGEN_DEAM"/>
    <property type="match status" value="1"/>
</dbReference>
<dbReference type="PANTHER" id="PTHR11557:SF0">
    <property type="entry name" value="PORPHOBILINOGEN DEAMINASE"/>
    <property type="match status" value="1"/>
</dbReference>
<dbReference type="RefSeq" id="WP_138563356.1">
    <property type="nucleotide sequence ID" value="NZ_CP040602.1"/>
</dbReference>
<comment type="cofactor">
    <cofactor evidence="8">
        <name>dipyrromethane</name>
        <dbReference type="ChEBI" id="CHEBI:60342"/>
    </cofactor>
    <text evidence="8">Binds 1 dipyrromethane group covalently.</text>
</comment>
<dbReference type="Gene3D" id="3.30.160.40">
    <property type="entry name" value="Porphobilinogen deaminase, C-terminal domain"/>
    <property type="match status" value="1"/>
</dbReference>
<feature type="domain" description="Porphobilinogen deaminase C-terminal" evidence="10">
    <location>
        <begin position="226"/>
        <end position="294"/>
    </location>
</feature>
<dbReference type="PANTHER" id="PTHR11557">
    <property type="entry name" value="PORPHOBILINOGEN DEAMINASE"/>
    <property type="match status" value="1"/>
</dbReference>
<dbReference type="EC" id="2.5.1.61" evidence="8"/>
<sequence length="314" mass="34282">MKKTLRIATRKSPLAMWQAEFVKAELEKAHPGLEVELLPMSTKGDKILDVPLAKIGGKGLFTKELEDRMIAGEADIAVHSMKDVPMELPEGFALGAILERHSPTDAFVSNNYEKFEDLPQGAILGTSSLRRKAQLMAQRPDLVVRDLRGNVGTRLGKLDAGEYDAIVLATSGLQRLQLDDRIRHEIPAETCLPAVTQGTLGIEYFAKDTETLDIIKVLNHKPTEIRTTAERAMNHRLEGGCQVPIGVFAELEKERIKIRGLVAELDGSTVLHAQTEGPAENAHELGVAVAEDLLKQGADKILAAVYAEEISSKG</sequence>
<dbReference type="OrthoDB" id="9810298at2"/>